<feature type="domain" description="RNA polymerase sigma-70 region 2" evidence="6">
    <location>
        <begin position="16"/>
        <end position="84"/>
    </location>
</feature>
<protein>
    <recommendedName>
        <fullName evidence="10">RNA polymerase sigma factor</fullName>
    </recommendedName>
</protein>
<comment type="similarity">
    <text evidence="1">Belongs to the sigma-70 factor family. ECF subfamily.</text>
</comment>
<evidence type="ECO:0000256" key="3">
    <source>
        <dbReference type="ARBA" id="ARBA00023082"/>
    </source>
</evidence>
<dbReference type="STRING" id="1797298.A2988_00240"/>
<dbReference type="Pfam" id="PF08281">
    <property type="entry name" value="Sigma70_r4_2"/>
    <property type="match status" value="1"/>
</dbReference>
<comment type="caution">
    <text evidence="8">The sequence shown here is derived from an EMBL/GenBank/DDBJ whole genome shotgun (WGS) entry which is preliminary data.</text>
</comment>
<dbReference type="SUPFAM" id="SSF88946">
    <property type="entry name" value="Sigma2 domain of RNA polymerase sigma factors"/>
    <property type="match status" value="1"/>
</dbReference>
<dbReference type="InterPro" id="IPR007627">
    <property type="entry name" value="RNA_pol_sigma70_r2"/>
</dbReference>
<proteinExistence type="inferred from homology"/>
<feature type="domain" description="RNA polymerase sigma factor 70 region 4 type 2" evidence="7">
    <location>
        <begin position="117"/>
        <end position="167"/>
    </location>
</feature>
<dbReference type="NCBIfam" id="TIGR02937">
    <property type="entry name" value="sigma70-ECF"/>
    <property type="match status" value="1"/>
</dbReference>
<dbReference type="PANTHER" id="PTHR43133:SF52">
    <property type="entry name" value="ECF RNA POLYMERASE SIGMA FACTOR SIGL"/>
    <property type="match status" value="1"/>
</dbReference>
<dbReference type="InterPro" id="IPR013249">
    <property type="entry name" value="RNA_pol_sigma70_r4_t2"/>
</dbReference>
<dbReference type="SUPFAM" id="SSF88659">
    <property type="entry name" value="Sigma3 and sigma4 domains of RNA polymerase sigma factors"/>
    <property type="match status" value="1"/>
</dbReference>
<dbReference type="InterPro" id="IPR039425">
    <property type="entry name" value="RNA_pol_sigma-70-like"/>
</dbReference>
<dbReference type="GO" id="GO:0006352">
    <property type="term" value="P:DNA-templated transcription initiation"/>
    <property type="evidence" value="ECO:0007669"/>
    <property type="project" value="InterPro"/>
</dbReference>
<dbReference type="InterPro" id="IPR013325">
    <property type="entry name" value="RNA_pol_sigma_r2"/>
</dbReference>
<dbReference type="Pfam" id="PF04542">
    <property type="entry name" value="Sigma70_r2"/>
    <property type="match status" value="1"/>
</dbReference>
<evidence type="ECO:0000256" key="4">
    <source>
        <dbReference type="ARBA" id="ARBA00023125"/>
    </source>
</evidence>
<evidence type="ECO:0000313" key="9">
    <source>
        <dbReference type="Proteomes" id="UP000176650"/>
    </source>
</evidence>
<name>A0A1F5BTJ4_9BACT</name>
<evidence type="ECO:0000313" key="8">
    <source>
        <dbReference type="EMBL" id="OGD33909.1"/>
    </source>
</evidence>
<dbReference type="GO" id="GO:0003677">
    <property type="term" value="F:DNA binding"/>
    <property type="evidence" value="ECO:0007669"/>
    <property type="project" value="UniProtKB-KW"/>
</dbReference>
<dbReference type="InterPro" id="IPR014284">
    <property type="entry name" value="RNA_pol_sigma-70_dom"/>
</dbReference>
<sequence>MNIQPHQQLSQEFTDLYDAYADAVYRFIFFRTSNQALAWDLTQECFLKMWEYVRDGKREKVKNQRAFLYTIARNIVIDHWRQKEKQTTIDLEEVAHAIPDGNDMHEKTVLKDEIGNMLKLLKLLPEHHREILTMRYTQELSFSEIAGILSKSAVSVRVEAHRAIKKLKRMAQTKNIHE</sequence>
<keyword evidence="3" id="KW-0731">Sigma factor</keyword>
<evidence type="ECO:0000256" key="1">
    <source>
        <dbReference type="ARBA" id="ARBA00010641"/>
    </source>
</evidence>
<keyword evidence="5" id="KW-0804">Transcription</keyword>
<gene>
    <name evidence="8" type="ORF">A2988_00240</name>
</gene>
<dbReference type="EMBL" id="MEYS01000002">
    <property type="protein sequence ID" value="OGD33909.1"/>
    <property type="molecule type" value="Genomic_DNA"/>
</dbReference>
<dbReference type="GO" id="GO:0016987">
    <property type="term" value="F:sigma factor activity"/>
    <property type="evidence" value="ECO:0007669"/>
    <property type="project" value="UniProtKB-KW"/>
</dbReference>
<keyword evidence="4" id="KW-0238">DNA-binding</keyword>
<accession>A0A1F5BTJ4</accession>
<evidence type="ECO:0000259" key="6">
    <source>
        <dbReference type="Pfam" id="PF04542"/>
    </source>
</evidence>
<dbReference type="Gene3D" id="1.10.1740.10">
    <property type="match status" value="1"/>
</dbReference>
<reference evidence="8 9" key="1">
    <citation type="journal article" date="2016" name="Nat. Commun.">
        <title>Thousands of microbial genomes shed light on interconnected biogeochemical processes in an aquifer system.</title>
        <authorList>
            <person name="Anantharaman K."/>
            <person name="Brown C.T."/>
            <person name="Hug L.A."/>
            <person name="Sharon I."/>
            <person name="Castelle C.J."/>
            <person name="Probst A.J."/>
            <person name="Thomas B.C."/>
            <person name="Singh A."/>
            <person name="Wilkins M.J."/>
            <person name="Karaoz U."/>
            <person name="Brodie E.L."/>
            <person name="Williams K.H."/>
            <person name="Hubbard S.S."/>
            <person name="Banfield J.F."/>
        </authorList>
    </citation>
    <scope>NUCLEOTIDE SEQUENCE [LARGE SCALE GENOMIC DNA]</scope>
</reference>
<dbReference type="Proteomes" id="UP000176650">
    <property type="component" value="Unassembled WGS sequence"/>
</dbReference>
<dbReference type="Gene3D" id="1.10.10.10">
    <property type="entry name" value="Winged helix-like DNA-binding domain superfamily/Winged helix DNA-binding domain"/>
    <property type="match status" value="1"/>
</dbReference>
<keyword evidence="2" id="KW-0805">Transcription regulation</keyword>
<dbReference type="CDD" id="cd06171">
    <property type="entry name" value="Sigma70_r4"/>
    <property type="match status" value="1"/>
</dbReference>
<evidence type="ECO:0000256" key="2">
    <source>
        <dbReference type="ARBA" id="ARBA00023015"/>
    </source>
</evidence>
<evidence type="ECO:0000256" key="5">
    <source>
        <dbReference type="ARBA" id="ARBA00023163"/>
    </source>
</evidence>
<dbReference type="AlphaFoldDB" id="A0A1F5BTJ4"/>
<dbReference type="InterPro" id="IPR013324">
    <property type="entry name" value="RNA_pol_sigma_r3/r4-like"/>
</dbReference>
<dbReference type="PANTHER" id="PTHR43133">
    <property type="entry name" value="RNA POLYMERASE ECF-TYPE SIGMA FACTO"/>
    <property type="match status" value="1"/>
</dbReference>
<organism evidence="8 9">
    <name type="scientific">Candidatus Azambacteria bacterium RIFCSPLOWO2_01_FULL_46_25</name>
    <dbReference type="NCBI Taxonomy" id="1797298"/>
    <lineage>
        <taxon>Bacteria</taxon>
        <taxon>Candidatus Azamiibacteriota</taxon>
    </lineage>
</organism>
<evidence type="ECO:0008006" key="10">
    <source>
        <dbReference type="Google" id="ProtNLM"/>
    </source>
</evidence>
<evidence type="ECO:0000259" key="7">
    <source>
        <dbReference type="Pfam" id="PF08281"/>
    </source>
</evidence>
<dbReference type="InterPro" id="IPR036388">
    <property type="entry name" value="WH-like_DNA-bd_sf"/>
</dbReference>